<protein>
    <submittedName>
        <fullName evidence="2">Uncharacterized protein</fullName>
    </submittedName>
</protein>
<dbReference type="EMBL" id="BTCL01000007">
    <property type="protein sequence ID" value="GMK45345.1"/>
    <property type="molecule type" value="Genomic_DNA"/>
</dbReference>
<accession>A0ABQ6NML4</accession>
<name>A0ABQ6NML4_9BACL</name>
<evidence type="ECO:0000313" key="2">
    <source>
        <dbReference type="EMBL" id="GMK45345.1"/>
    </source>
</evidence>
<sequence>MHEAAGMVGIYMMYAGPVIYVYGAMTSMLSEIIARLVAPRRWVQLTVSAVFHCVFGLIFYQVSLLAAAIFYLSDTILSVVRKKPLTANLTVASVLLPLGLWLASWIYIRITG</sequence>
<dbReference type="Proteomes" id="UP001285921">
    <property type="component" value="Unassembled WGS sequence"/>
</dbReference>
<keyword evidence="1" id="KW-1133">Transmembrane helix</keyword>
<feature type="transmembrane region" description="Helical" evidence="1">
    <location>
        <begin position="85"/>
        <end position="108"/>
    </location>
</feature>
<evidence type="ECO:0000313" key="3">
    <source>
        <dbReference type="Proteomes" id="UP001285921"/>
    </source>
</evidence>
<keyword evidence="3" id="KW-1185">Reference proteome</keyword>
<reference evidence="2 3" key="1">
    <citation type="submission" date="2023-05" db="EMBL/GenBank/DDBJ databases">
        <title>Draft genome of Paenibacillus sp. CCS26.</title>
        <authorList>
            <person name="Akita H."/>
            <person name="Shinto Y."/>
            <person name="Kimura Z."/>
        </authorList>
    </citation>
    <scope>NUCLEOTIDE SEQUENCE [LARGE SCALE GENOMIC DNA]</scope>
    <source>
        <strain evidence="2 3">CCS26</strain>
    </source>
</reference>
<feature type="transmembrane region" description="Helical" evidence="1">
    <location>
        <begin position="19"/>
        <end position="38"/>
    </location>
</feature>
<proteinExistence type="predicted"/>
<feature type="transmembrane region" description="Helical" evidence="1">
    <location>
        <begin position="50"/>
        <end position="73"/>
    </location>
</feature>
<comment type="caution">
    <text evidence="2">The sequence shown here is derived from an EMBL/GenBank/DDBJ whole genome shotgun (WGS) entry which is preliminary data.</text>
</comment>
<keyword evidence="1" id="KW-0472">Membrane</keyword>
<organism evidence="2 3">
    <name type="scientific">Paenibacillus glycanilyticus</name>
    <dbReference type="NCBI Taxonomy" id="126569"/>
    <lineage>
        <taxon>Bacteria</taxon>
        <taxon>Bacillati</taxon>
        <taxon>Bacillota</taxon>
        <taxon>Bacilli</taxon>
        <taxon>Bacillales</taxon>
        <taxon>Paenibacillaceae</taxon>
        <taxon>Paenibacillus</taxon>
    </lineage>
</organism>
<evidence type="ECO:0000256" key="1">
    <source>
        <dbReference type="SAM" id="Phobius"/>
    </source>
</evidence>
<keyword evidence="1" id="KW-0812">Transmembrane</keyword>
<gene>
    <name evidence="2" type="ORF">PghCCS26_24730</name>
</gene>